<accession>A0ABT1E475</accession>
<evidence type="ECO:0000313" key="2">
    <source>
        <dbReference type="Proteomes" id="UP001523369"/>
    </source>
</evidence>
<dbReference type="Proteomes" id="UP001523369">
    <property type="component" value="Unassembled WGS sequence"/>
</dbReference>
<evidence type="ECO:0000313" key="1">
    <source>
        <dbReference type="EMBL" id="MCO8277056.1"/>
    </source>
</evidence>
<comment type="caution">
    <text evidence="1">The sequence shown here is derived from an EMBL/GenBank/DDBJ whole genome shotgun (WGS) entry which is preliminary data.</text>
</comment>
<organism evidence="1 2">
    <name type="scientific">Paractinoplanes aksuensis</name>
    <dbReference type="NCBI Taxonomy" id="2939490"/>
    <lineage>
        <taxon>Bacteria</taxon>
        <taxon>Bacillati</taxon>
        <taxon>Actinomycetota</taxon>
        <taxon>Actinomycetes</taxon>
        <taxon>Micromonosporales</taxon>
        <taxon>Micromonosporaceae</taxon>
        <taxon>Paractinoplanes</taxon>
    </lineage>
</organism>
<proteinExistence type="predicted"/>
<dbReference type="RefSeq" id="WP_253243073.1">
    <property type="nucleotide sequence ID" value="NZ_JAMYJR010000053.1"/>
</dbReference>
<dbReference type="EMBL" id="JAMYJR010000053">
    <property type="protein sequence ID" value="MCO8277056.1"/>
    <property type="molecule type" value="Genomic_DNA"/>
</dbReference>
<name>A0ABT1E475_9ACTN</name>
<gene>
    <name evidence="1" type="ORF">M1L60_41415</name>
</gene>
<reference evidence="1 2" key="1">
    <citation type="submission" date="2022-06" db="EMBL/GenBank/DDBJ databases">
        <title>New Species of the Genus Actinoplanes, ActinopZanes ferrugineus.</title>
        <authorList>
            <person name="Ding P."/>
        </authorList>
    </citation>
    <scope>NUCLEOTIDE SEQUENCE [LARGE SCALE GENOMIC DNA]</scope>
    <source>
        <strain evidence="1 2">TRM88003</strain>
    </source>
</reference>
<keyword evidence="2" id="KW-1185">Reference proteome</keyword>
<sequence>MTVWRAVYWSQRYEQAYQLYALLSEEHYGDKEYKLNYSNGAWTVWERNIYADPGTGTGRIRQSRSVAL</sequence>
<protein>
    <submittedName>
        <fullName evidence="1">Uncharacterized protein</fullName>
    </submittedName>
</protein>